<name>A0A804QKF1_MAIZE</name>
<feature type="region of interest" description="Disordered" evidence="1">
    <location>
        <begin position="16"/>
        <end position="42"/>
    </location>
</feature>
<dbReference type="EnsemblPlants" id="Zm00001eb340230_T001">
    <property type="protein sequence ID" value="Zm00001eb340230_P001"/>
    <property type="gene ID" value="Zm00001eb340230"/>
</dbReference>
<dbReference type="AlphaFoldDB" id="A0A804QKF1"/>
<evidence type="ECO:0000313" key="3">
    <source>
        <dbReference type="Proteomes" id="UP000007305"/>
    </source>
</evidence>
<reference evidence="2" key="3">
    <citation type="submission" date="2021-05" db="UniProtKB">
        <authorList>
            <consortium name="EnsemblPlants"/>
        </authorList>
    </citation>
    <scope>IDENTIFICATION</scope>
    <source>
        <strain evidence="2">cv. B73</strain>
    </source>
</reference>
<protein>
    <submittedName>
        <fullName evidence="2">Uncharacterized protein</fullName>
    </submittedName>
</protein>
<organism evidence="2 3">
    <name type="scientific">Zea mays</name>
    <name type="common">Maize</name>
    <dbReference type="NCBI Taxonomy" id="4577"/>
    <lineage>
        <taxon>Eukaryota</taxon>
        <taxon>Viridiplantae</taxon>
        <taxon>Streptophyta</taxon>
        <taxon>Embryophyta</taxon>
        <taxon>Tracheophyta</taxon>
        <taxon>Spermatophyta</taxon>
        <taxon>Magnoliopsida</taxon>
        <taxon>Liliopsida</taxon>
        <taxon>Poales</taxon>
        <taxon>Poaceae</taxon>
        <taxon>PACMAD clade</taxon>
        <taxon>Panicoideae</taxon>
        <taxon>Andropogonodae</taxon>
        <taxon>Andropogoneae</taxon>
        <taxon>Tripsacinae</taxon>
        <taxon>Zea</taxon>
    </lineage>
</organism>
<sequence length="125" mass="13692">MAAADLSMACFDGRRKGRIYTPESPSQAGQIQPKSCDRIPPNKPRSAILLICRKKAGRQPQCPSGIYGAGDGSLLQSAGLEEKEKMATEIRAGTRNSRRDFRREIDVLLRRPKQREQGNVPLGGG</sequence>
<reference evidence="3" key="1">
    <citation type="journal article" date="2009" name="Science">
        <title>The B73 maize genome: complexity, diversity, and dynamics.</title>
        <authorList>
            <person name="Schnable P.S."/>
            <person name="Ware D."/>
            <person name="Fulton R.S."/>
            <person name="Stein J.C."/>
            <person name="Wei F."/>
            <person name="Pasternak S."/>
            <person name="Liang C."/>
            <person name="Zhang J."/>
            <person name="Fulton L."/>
            <person name="Graves T.A."/>
            <person name="Minx P."/>
            <person name="Reily A.D."/>
            <person name="Courtney L."/>
            <person name="Kruchowski S.S."/>
            <person name="Tomlinson C."/>
            <person name="Strong C."/>
            <person name="Delehaunty K."/>
            <person name="Fronick C."/>
            <person name="Courtney B."/>
            <person name="Rock S.M."/>
            <person name="Belter E."/>
            <person name="Du F."/>
            <person name="Kim K."/>
            <person name="Abbott R.M."/>
            <person name="Cotton M."/>
            <person name="Levy A."/>
            <person name="Marchetto P."/>
            <person name="Ochoa K."/>
            <person name="Jackson S.M."/>
            <person name="Gillam B."/>
            <person name="Chen W."/>
            <person name="Yan L."/>
            <person name="Higginbotham J."/>
            <person name="Cardenas M."/>
            <person name="Waligorski J."/>
            <person name="Applebaum E."/>
            <person name="Phelps L."/>
            <person name="Falcone J."/>
            <person name="Kanchi K."/>
            <person name="Thane T."/>
            <person name="Scimone A."/>
            <person name="Thane N."/>
            <person name="Henke J."/>
            <person name="Wang T."/>
            <person name="Ruppert J."/>
            <person name="Shah N."/>
            <person name="Rotter K."/>
            <person name="Hodges J."/>
            <person name="Ingenthron E."/>
            <person name="Cordes M."/>
            <person name="Kohlberg S."/>
            <person name="Sgro J."/>
            <person name="Delgado B."/>
            <person name="Mead K."/>
            <person name="Chinwalla A."/>
            <person name="Leonard S."/>
            <person name="Crouse K."/>
            <person name="Collura K."/>
            <person name="Kudrna D."/>
            <person name="Currie J."/>
            <person name="He R."/>
            <person name="Angelova A."/>
            <person name="Rajasekar S."/>
            <person name="Mueller T."/>
            <person name="Lomeli R."/>
            <person name="Scara G."/>
            <person name="Ko A."/>
            <person name="Delaney K."/>
            <person name="Wissotski M."/>
            <person name="Lopez G."/>
            <person name="Campos D."/>
            <person name="Braidotti M."/>
            <person name="Ashley E."/>
            <person name="Golser W."/>
            <person name="Kim H."/>
            <person name="Lee S."/>
            <person name="Lin J."/>
            <person name="Dujmic Z."/>
            <person name="Kim W."/>
            <person name="Talag J."/>
            <person name="Zuccolo A."/>
            <person name="Fan C."/>
            <person name="Sebastian A."/>
            <person name="Kramer M."/>
            <person name="Spiegel L."/>
            <person name="Nascimento L."/>
            <person name="Zutavern T."/>
            <person name="Miller B."/>
            <person name="Ambroise C."/>
            <person name="Muller S."/>
            <person name="Spooner W."/>
            <person name="Narechania A."/>
            <person name="Ren L."/>
            <person name="Wei S."/>
            <person name="Kumari S."/>
            <person name="Faga B."/>
            <person name="Levy M.J."/>
            <person name="McMahan L."/>
            <person name="Van Buren P."/>
            <person name="Vaughn M.W."/>
            <person name="Ying K."/>
            <person name="Yeh C.-T."/>
            <person name="Emrich S.J."/>
            <person name="Jia Y."/>
            <person name="Kalyanaraman A."/>
            <person name="Hsia A.-P."/>
            <person name="Barbazuk W.B."/>
            <person name="Baucom R.S."/>
            <person name="Brutnell T.P."/>
            <person name="Carpita N.C."/>
            <person name="Chaparro C."/>
            <person name="Chia J.-M."/>
            <person name="Deragon J.-M."/>
            <person name="Estill J.C."/>
            <person name="Fu Y."/>
            <person name="Jeddeloh J.A."/>
            <person name="Han Y."/>
            <person name="Lee H."/>
            <person name="Li P."/>
            <person name="Lisch D.R."/>
            <person name="Liu S."/>
            <person name="Liu Z."/>
            <person name="Nagel D.H."/>
            <person name="McCann M.C."/>
            <person name="SanMiguel P."/>
            <person name="Myers A.M."/>
            <person name="Nettleton D."/>
            <person name="Nguyen J."/>
            <person name="Penning B.W."/>
            <person name="Ponnala L."/>
            <person name="Schneider K.L."/>
            <person name="Schwartz D.C."/>
            <person name="Sharma A."/>
            <person name="Soderlund C."/>
            <person name="Springer N.M."/>
            <person name="Sun Q."/>
            <person name="Wang H."/>
            <person name="Waterman M."/>
            <person name="Westerman R."/>
            <person name="Wolfgruber T.K."/>
            <person name="Yang L."/>
            <person name="Yu Y."/>
            <person name="Zhang L."/>
            <person name="Zhou S."/>
            <person name="Zhu Q."/>
            <person name="Bennetzen J.L."/>
            <person name="Dawe R.K."/>
            <person name="Jiang J."/>
            <person name="Jiang N."/>
            <person name="Presting G.G."/>
            <person name="Wessler S.R."/>
            <person name="Aluru S."/>
            <person name="Martienssen R.A."/>
            <person name="Clifton S.W."/>
            <person name="McCombie W.R."/>
            <person name="Wing R.A."/>
            <person name="Wilson R.K."/>
        </authorList>
    </citation>
    <scope>NUCLEOTIDE SEQUENCE [LARGE SCALE GENOMIC DNA]</scope>
    <source>
        <strain evidence="3">cv. B73</strain>
    </source>
</reference>
<dbReference type="InParanoid" id="A0A804QKF1"/>
<evidence type="ECO:0000256" key="1">
    <source>
        <dbReference type="SAM" id="MobiDB-lite"/>
    </source>
</evidence>
<keyword evidence="3" id="KW-1185">Reference proteome</keyword>
<dbReference type="Proteomes" id="UP000007305">
    <property type="component" value="Chromosome 8"/>
</dbReference>
<dbReference type="Gramene" id="Zm00001eb340230_T001">
    <property type="protein sequence ID" value="Zm00001eb340230_P001"/>
    <property type="gene ID" value="Zm00001eb340230"/>
</dbReference>
<accession>A0A804QKF1</accession>
<feature type="compositionally biased region" description="Polar residues" evidence="1">
    <location>
        <begin position="23"/>
        <end position="33"/>
    </location>
</feature>
<evidence type="ECO:0000313" key="2">
    <source>
        <dbReference type="EnsemblPlants" id="Zm00001eb340230_P001"/>
    </source>
</evidence>
<reference evidence="2" key="2">
    <citation type="submission" date="2019-07" db="EMBL/GenBank/DDBJ databases">
        <authorList>
            <person name="Seetharam A."/>
            <person name="Woodhouse M."/>
            <person name="Cannon E."/>
        </authorList>
    </citation>
    <scope>NUCLEOTIDE SEQUENCE [LARGE SCALE GENOMIC DNA]</scope>
    <source>
        <strain evidence="2">cv. B73</strain>
    </source>
</reference>
<proteinExistence type="predicted"/>